<name>A0A485LVQ7_9ZZZZ</name>
<protein>
    <submittedName>
        <fullName evidence="1">Uncharacterized protein</fullName>
    </submittedName>
</protein>
<sequence>MDTNVIGRLRIQGAPEPASPRIKRIVVLDLTPETRGNAYGIGLADFTTKRLVAKFDRKSVYTNALTSTFIQRAMLPMVLPDDRAVLRACQKSLGLASLHEARIIRIKNTLHLSEILVSENVFRDISKLPFIQLLRQPSLLQFSREGYLLPF</sequence>
<dbReference type="EMBL" id="CAADRN010000084">
    <property type="protein sequence ID" value="VFU12408.1"/>
    <property type="molecule type" value="Genomic_DNA"/>
</dbReference>
<dbReference type="AlphaFoldDB" id="A0A485LVQ7"/>
<proteinExistence type="predicted"/>
<evidence type="ECO:0000313" key="1">
    <source>
        <dbReference type="EMBL" id="VFU12408.1"/>
    </source>
</evidence>
<reference evidence="1" key="1">
    <citation type="submission" date="2019-03" db="EMBL/GenBank/DDBJ databases">
        <authorList>
            <person name="Hao L."/>
        </authorList>
    </citation>
    <scope>NUCLEOTIDE SEQUENCE</scope>
</reference>
<gene>
    <name evidence="1" type="ORF">SCFA_1740001</name>
</gene>
<accession>A0A485LVQ7</accession>
<organism evidence="1">
    <name type="scientific">anaerobic digester metagenome</name>
    <dbReference type="NCBI Taxonomy" id="1263854"/>
    <lineage>
        <taxon>unclassified sequences</taxon>
        <taxon>metagenomes</taxon>
        <taxon>ecological metagenomes</taxon>
    </lineage>
</organism>